<proteinExistence type="predicted"/>
<accession>A0A414P1P4</accession>
<feature type="compositionally biased region" description="Basic and acidic residues" evidence="1">
    <location>
        <begin position="84"/>
        <end position="101"/>
    </location>
</feature>
<dbReference type="Proteomes" id="UP000284902">
    <property type="component" value="Unassembled WGS sequence"/>
</dbReference>
<gene>
    <name evidence="2" type="ORF">DW672_12125</name>
</gene>
<comment type="caution">
    <text evidence="2">The sequence shown here is derived from an EMBL/GenBank/DDBJ whole genome shotgun (WGS) entry which is preliminary data.</text>
</comment>
<evidence type="ECO:0000313" key="3">
    <source>
        <dbReference type="Proteomes" id="UP000284902"/>
    </source>
</evidence>
<feature type="region of interest" description="Disordered" evidence="1">
    <location>
        <begin position="84"/>
        <end position="135"/>
    </location>
</feature>
<evidence type="ECO:0000256" key="1">
    <source>
        <dbReference type="SAM" id="MobiDB-lite"/>
    </source>
</evidence>
<protein>
    <submittedName>
        <fullName evidence="2">Uncharacterized protein</fullName>
    </submittedName>
</protein>
<dbReference type="EMBL" id="QRHG01000043">
    <property type="protein sequence ID" value="RHF57410.1"/>
    <property type="molecule type" value="Genomic_DNA"/>
</dbReference>
<organism evidence="2 3">
    <name type="scientific">[Ruminococcus] lactaris</name>
    <dbReference type="NCBI Taxonomy" id="46228"/>
    <lineage>
        <taxon>Bacteria</taxon>
        <taxon>Bacillati</taxon>
        <taxon>Bacillota</taxon>
        <taxon>Clostridia</taxon>
        <taxon>Lachnospirales</taxon>
        <taxon>Lachnospiraceae</taxon>
        <taxon>Mediterraneibacter</taxon>
    </lineage>
</organism>
<evidence type="ECO:0000313" key="2">
    <source>
        <dbReference type="EMBL" id="RHF57410.1"/>
    </source>
</evidence>
<sequence>MAWGYEKSFTIEHDNTLKKRIDCRDCSYYDIEDKSCTKRPLYLPVDGYNLWRSCRYFELSQEVCHYSEKQSQLEHLESRRELQARGVRRTEEGTGIERETGSTEEGTGIERETGSTEEGTGIERETRLTEENTGRKNRAKEIRMEMRGLERSRAERRLMSDQASDIRPGSIYCKDVVSVQGELPKGKHFYSRWIWIEMKNRKKKVYYKYNSFTGMAYISQQFYTKDEIEAFRSVIKGR</sequence>
<feature type="compositionally biased region" description="Basic and acidic residues" evidence="1">
    <location>
        <begin position="121"/>
        <end position="135"/>
    </location>
</feature>
<reference evidence="2 3" key="1">
    <citation type="submission" date="2018-08" db="EMBL/GenBank/DDBJ databases">
        <title>A genome reference for cultivated species of the human gut microbiota.</title>
        <authorList>
            <person name="Zou Y."/>
            <person name="Xue W."/>
            <person name="Luo G."/>
        </authorList>
    </citation>
    <scope>NUCLEOTIDE SEQUENCE [LARGE SCALE GENOMIC DNA]</scope>
    <source>
        <strain evidence="2 3">AM25-1LB</strain>
    </source>
</reference>
<name>A0A414P1P4_9FIRM</name>
<dbReference type="AlphaFoldDB" id="A0A414P1P4"/>